<comment type="caution">
    <text evidence="1">The sequence shown here is derived from an EMBL/GenBank/DDBJ whole genome shotgun (WGS) entry which is preliminary data.</text>
</comment>
<gene>
    <name evidence="1" type="ORF">BpHYR1_025190</name>
</gene>
<dbReference type="Proteomes" id="UP000276133">
    <property type="component" value="Unassembled WGS sequence"/>
</dbReference>
<name>A0A3M7SPD0_BRAPC</name>
<sequence>MADRWHSTNLHTNWEPNQLNLSNFFRSAEVILLWKRKIYSQINRNNNNNFQQFALKVVLKVTN</sequence>
<accession>A0A3M7SPD0</accession>
<protein>
    <submittedName>
        <fullName evidence="1">Uncharacterized protein</fullName>
    </submittedName>
</protein>
<reference evidence="1 2" key="1">
    <citation type="journal article" date="2018" name="Sci. Rep.">
        <title>Genomic signatures of local adaptation to the degree of environmental predictability in rotifers.</title>
        <authorList>
            <person name="Franch-Gras L."/>
            <person name="Hahn C."/>
            <person name="Garcia-Roger E.M."/>
            <person name="Carmona M.J."/>
            <person name="Serra M."/>
            <person name="Gomez A."/>
        </authorList>
    </citation>
    <scope>NUCLEOTIDE SEQUENCE [LARGE SCALE GENOMIC DNA]</scope>
    <source>
        <strain evidence="1">HYR1</strain>
    </source>
</reference>
<proteinExistence type="predicted"/>
<evidence type="ECO:0000313" key="2">
    <source>
        <dbReference type="Proteomes" id="UP000276133"/>
    </source>
</evidence>
<dbReference type="EMBL" id="REGN01001030">
    <property type="protein sequence ID" value="RNA37565.1"/>
    <property type="molecule type" value="Genomic_DNA"/>
</dbReference>
<evidence type="ECO:0000313" key="1">
    <source>
        <dbReference type="EMBL" id="RNA37565.1"/>
    </source>
</evidence>
<keyword evidence="2" id="KW-1185">Reference proteome</keyword>
<dbReference type="AlphaFoldDB" id="A0A3M7SPD0"/>
<organism evidence="1 2">
    <name type="scientific">Brachionus plicatilis</name>
    <name type="common">Marine rotifer</name>
    <name type="synonym">Brachionus muelleri</name>
    <dbReference type="NCBI Taxonomy" id="10195"/>
    <lineage>
        <taxon>Eukaryota</taxon>
        <taxon>Metazoa</taxon>
        <taxon>Spiralia</taxon>
        <taxon>Gnathifera</taxon>
        <taxon>Rotifera</taxon>
        <taxon>Eurotatoria</taxon>
        <taxon>Monogononta</taxon>
        <taxon>Pseudotrocha</taxon>
        <taxon>Ploima</taxon>
        <taxon>Brachionidae</taxon>
        <taxon>Brachionus</taxon>
    </lineage>
</organism>